<dbReference type="InterPro" id="IPR051531">
    <property type="entry name" value="N-acetyltransferase"/>
</dbReference>
<dbReference type="Proteomes" id="UP000243978">
    <property type="component" value="Unassembled WGS sequence"/>
</dbReference>
<comment type="caution">
    <text evidence="2">The sequence shown here is derived from an EMBL/GenBank/DDBJ whole genome shotgun (WGS) entry which is preliminary data.</text>
</comment>
<proteinExistence type="predicted"/>
<organism evidence="2 3">
    <name type="scientific">Litoreibacter ponti</name>
    <dbReference type="NCBI Taxonomy" id="1510457"/>
    <lineage>
        <taxon>Bacteria</taxon>
        <taxon>Pseudomonadati</taxon>
        <taxon>Pseudomonadota</taxon>
        <taxon>Alphaproteobacteria</taxon>
        <taxon>Rhodobacterales</taxon>
        <taxon>Roseobacteraceae</taxon>
        <taxon>Litoreibacter</taxon>
    </lineage>
</organism>
<dbReference type="RefSeq" id="WP_107844255.1">
    <property type="nucleotide sequence ID" value="NZ_QBKS01000001.1"/>
</dbReference>
<dbReference type="PANTHER" id="PTHR43792:SF1">
    <property type="entry name" value="N-ACETYLTRANSFERASE DOMAIN-CONTAINING PROTEIN"/>
    <property type="match status" value="1"/>
</dbReference>
<feature type="domain" description="N-acetyltransferase" evidence="1">
    <location>
        <begin position="182"/>
        <end position="334"/>
    </location>
</feature>
<gene>
    <name evidence="2" type="ORF">C8N43_0670</name>
</gene>
<protein>
    <submittedName>
        <fullName evidence="2">RimJ/RimL family protein N-acetyltransferase</fullName>
    </submittedName>
</protein>
<evidence type="ECO:0000259" key="1">
    <source>
        <dbReference type="PROSITE" id="PS51186"/>
    </source>
</evidence>
<evidence type="ECO:0000313" key="3">
    <source>
        <dbReference type="Proteomes" id="UP000243978"/>
    </source>
</evidence>
<evidence type="ECO:0000313" key="2">
    <source>
        <dbReference type="EMBL" id="PTX56021.1"/>
    </source>
</evidence>
<dbReference type="EMBL" id="QBKS01000001">
    <property type="protein sequence ID" value="PTX56021.1"/>
    <property type="molecule type" value="Genomic_DNA"/>
</dbReference>
<dbReference type="SUPFAM" id="SSF55729">
    <property type="entry name" value="Acyl-CoA N-acyltransferases (Nat)"/>
    <property type="match status" value="2"/>
</dbReference>
<dbReference type="Gene3D" id="3.40.630.30">
    <property type="match status" value="2"/>
</dbReference>
<accession>A0A2T6BIY2</accession>
<dbReference type="InterPro" id="IPR016181">
    <property type="entry name" value="Acyl_CoA_acyltransferase"/>
</dbReference>
<dbReference type="PANTHER" id="PTHR43792">
    <property type="entry name" value="GNAT FAMILY, PUTATIVE (AFU_ORTHOLOGUE AFUA_3G00765)-RELATED-RELATED"/>
    <property type="match status" value="1"/>
</dbReference>
<keyword evidence="3" id="KW-1185">Reference proteome</keyword>
<sequence length="342" mass="37598">MDIYKKAGLTGRDAFSTERLDIRPLGADDASALADGMADPQVRRFMPALPDPYGLSDAEAFIARVQTGGSRDWAVWRDGALIGGLSFNTELGFWLRREHWGQGLAFEMSHALLTRWFAQPQAWPVYSSYLRGNPASGAVQSKLGFAPHAQDETRIRTVLAPEQWHLANPWVIETDRLRIAPLEARHAAEFATLTGVEEIAKMTGSMKIGWGGDEVAAWINTRRWRGVVGFVHGIWLKETDTLIGQVGMGGTPSDIGYVISPEHWGQGYASEAARAMLDAAIPRFELSEVVASAFQDNPASQAVLTKLGFKVIAEKEVTVPARLEPTMIYKYRLSLSTEGSNP</sequence>
<dbReference type="OrthoDB" id="9804153at2"/>
<feature type="domain" description="N-acetyltransferase" evidence="1">
    <location>
        <begin position="20"/>
        <end position="175"/>
    </location>
</feature>
<keyword evidence="2" id="KW-0808">Transferase</keyword>
<dbReference type="PROSITE" id="PS51186">
    <property type="entry name" value="GNAT"/>
    <property type="match status" value="2"/>
</dbReference>
<dbReference type="InterPro" id="IPR000182">
    <property type="entry name" value="GNAT_dom"/>
</dbReference>
<dbReference type="Pfam" id="PF13302">
    <property type="entry name" value="Acetyltransf_3"/>
    <property type="match status" value="2"/>
</dbReference>
<dbReference type="AlphaFoldDB" id="A0A2T6BIY2"/>
<dbReference type="GO" id="GO:0016747">
    <property type="term" value="F:acyltransferase activity, transferring groups other than amino-acyl groups"/>
    <property type="evidence" value="ECO:0007669"/>
    <property type="project" value="InterPro"/>
</dbReference>
<name>A0A2T6BIY2_9RHOB</name>
<reference evidence="2 3" key="1">
    <citation type="submission" date="2018-04" db="EMBL/GenBank/DDBJ databases">
        <title>Genomic Encyclopedia of Archaeal and Bacterial Type Strains, Phase II (KMG-II): from individual species to whole genera.</title>
        <authorList>
            <person name="Goeker M."/>
        </authorList>
    </citation>
    <scope>NUCLEOTIDE SEQUENCE [LARGE SCALE GENOMIC DNA]</scope>
    <source>
        <strain evidence="2 3">DSM 100977</strain>
    </source>
</reference>